<gene>
    <name evidence="2" type="ORF">SAMN04487779_102252</name>
</gene>
<accession>A0A1G7B1B5</accession>
<dbReference type="Proteomes" id="UP000198925">
    <property type="component" value="Unassembled WGS sequence"/>
</dbReference>
<dbReference type="InterPro" id="IPR039569">
    <property type="entry name" value="FAS1-like_DH_region"/>
</dbReference>
<proteinExistence type="predicted"/>
<evidence type="ECO:0000313" key="3">
    <source>
        <dbReference type="Proteomes" id="UP000198925"/>
    </source>
</evidence>
<dbReference type="Pfam" id="PF13452">
    <property type="entry name" value="FAS1_DH_region"/>
    <property type="match status" value="1"/>
</dbReference>
<sequence length="165" mass="18073">MAKETGGLPYVGLGLYFEDLTMGRAFRTIGRTVTEADIVNFINTTGMAEVLFMNLDFLEKESDIRGRVAPGALGYTFAEGLLVQATMQHTGFAFLGMELKIENPLFAGDTIHVEVEVIEARLSQSRPGRGLVRTRNRVVKQDGTVVLTYTPLRMVKCRSAGGPEA</sequence>
<dbReference type="AlphaFoldDB" id="A0A1G7B1B5"/>
<dbReference type="Gene3D" id="3.10.129.10">
    <property type="entry name" value="Hotdog Thioesterase"/>
    <property type="match status" value="1"/>
</dbReference>
<dbReference type="OrthoDB" id="9796589at2"/>
<evidence type="ECO:0000313" key="2">
    <source>
        <dbReference type="EMBL" id="SDE20720.1"/>
    </source>
</evidence>
<organism evidence="2 3">
    <name type="scientific">Belnapia rosea</name>
    <dbReference type="NCBI Taxonomy" id="938405"/>
    <lineage>
        <taxon>Bacteria</taxon>
        <taxon>Pseudomonadati</taxon>
        <taxon>Pseudomonadota</taxon>
        <taxon>Alphaproteobacteria</taxon>
        <taxon>Acetobacterales</taxon>
        <taxon>Roseomonadaceae</taxon>
        <taxon>Belnapia</taxon>
    </lineage>
</organism>
<feature type="domain" description="FAS1-like dehydratase" evidence="1">
    <location>
        <begin position="22"/>
        <end position="148"/>
    </location>
</feature>
<dbReference type="SUPFAM" id="SSF54637">
    <property type="entry name" value="Thioesterase/thiol ester dehydrase-isomerase"/>
    <property type="match status" value="1"/>
</dbReference>
<name>A0A1G7B1B5_9PROT</name>
<dbReference type="EMBL" id="FMZX01000022">
    <property type="protein sequence ID" value="SDE20720.1"/>
    <property type="molecule type" value="Genomic_DNA"/>
</dbReference>
<dbReference type="InterPro" id="IPR029069">
    <property type="entry name" value="HotDog_dom_sf"/>
</dbReference>
<dbReference type="STRING" id="938405.SAMN02927895_05812"/>
<reference evidence="2 3" key="1">
    <citation type="submission" date="2016-10" db="EMBL/GenBank/DDBJ databases">
        <authorList>
            <person name="de Groot N.N."/>
        </authorList>
    </citation>
    <scope>NUCLEOTIDE SEQUENCE [LARGE SCALE GENOMIC DNA]</scope>
    <source>
        <strain evidence="2 3">CPCC 100156</strain>
    </source>
</reference>
<dbReference type="RefSeq" id="WP_090571797.1">
    <property type="nucleotide sequence ID" value="NZ_FMXZ01000102.1"/>
</dbReference>
<dbReference type="PANTHER" id="PTHR43664:SF1">
    <property type="entry name" value="BETA-METHYLMALYL-COA DEHYDRATASE"/>
    <property type="match status" value="1"/>
</dbReference>
<keyword evidence="3" id="KW-1185">Reference proteome</keyword>
<dbReference type="PANTHER" id="PTHR43664">
    <property type="entry name" value="MONOAMINE OXIDASE-RELATED"/>
    <property type="match status" value="1"/>
</dbReference>
<dbReference type="InterPro" id="IPR052342">
    <property type="entry name" value="MCH/BMMD"/>
</dbReference>
<protein>
    <submittedName>
        <fullName evidence="2">Acyl dehydratase</fullName>
    </submittedName>
</protein>
<evidence type="ECO:0000259" key="1">
    <source>
        <dbReference type="Pfam" id="PF13452"/>
    </source>
</evidence>